<dbReference type="SUPFAM" id="SSF52833">
    <property type="entry name" value="Thioredoxin-like"/>
    <property type="match status" value="3"/>
</dbReference>
<proteinExistence type="inferred from homology"/>
<feature type="chain" id="PRO_5005458939" description="Thioredoxin domain-containing protein" evidence="7">
    <location>
        <begin position="24"/>
        <end position="668"/>
    </location>
</feature>
<dbReference type="InterPro" id="IPR011767">
    <property type="entry name" value="GLR_AS"/>
</dbReference>
<dbReference type="KEGG" id="ccro:CMC5_004320"/>
<evidence type="ECO:0000256" key="5">
    <source>
        <dbReference type="ARBA" id="ARBA00023284"/>
    </source>
</evidence>
<dbReference type="InterPro" id="IPR013766">
    <property type="entry name" value="Thioredoxin_domain"/>
</dbReference>
<gene>
    <name evidence="9" type="ORF">CMC5_004320</name>
</gene>
<dbReference type="PROSITE" id="PS51257">
    <property type="entry name" value="PROKAR_LIPOPROTEIN"/>
    <property type="match status" value="1"/>
</dbReference>
<feature type="signal peptide" evidence="7">
    <location>
        <begin position="1"/>
        <end position="23"/>
    </location>
</feature>
<protein>
    <recommendedName>
        <fullName evidence="8">Thioredoxin domain-containing protein</fullName>
    </recommendedName>
</protein>
<dbReference type="PROSITE" id="PS00195">
    <property type="entry name" value="GLUTAREDOXIN_1"/>
    <property type="match status" value="1"/>
</dbReference>
<feature type="region of interest" description="Disordered" evidence="6">
    <location>
        <begin position="480"/>
        <end position="503"/>
    </location>
</feature>
<feature type="domain" description="Thioredoxin" evidence="8">
    <location>
        <begin position="481"/>
        <end position="665"/>
    </location>
</feature>
<dbReference type="Proteomes" id="UP000067626">
    <property type="component" value="Chromosome"/>
</dbReference>
<evidence type="ECO:0000256" key="3">
    <source>
        <dbReference type="ARBA" id="ARBA00023002"/>
    </source>
</evidence>
<dbReference type="PANTHER" id="PTHR13887:SF14">
    <property type="entry name" value="DISULFIDE BOND FORMATION PROTEIN D"/>
    <property type="match status" value="1"/>
</dbReference>
<feature type="compositionally biased region" description="Polar residues" evidence="6">
    <location>
        <begin position="30"/>
        <end position="41"/>
    </location>
</feature>
<feature type="domain" description="Thioredoxin" evidence="8">
    <location>
        <begin position="267"/>
        <end position="458"/>
    </location>
</feature>
<name>A0A0K1E6W2_CHOCO</name>
<dbReference type="Gene3D" id="3.40.30.10">
    <property type="entry name" value="Glutaredoxin"/>
    <property type="match status" value="3"/>
</dbReference>
<dbReference type="Pfam" id="PF13462">
    <property type="entry name" value="Thioredoxin_4"/>
    <property type="match status" value="3"/>
</dbReference>
<dbReference type="STRING" id="52.CMC5_004320"/>
<keyword evidence="5" id="KW-0676">Redox-active center</keyword>
<evidence type="ECO:0000256" key="7">
    <source>
        <dbReference type="SAM" id="SignalP"/>
    </source>
</evidence>
<feature type="domain" description="Thioredoxin" evidence="8">
    <location>
        <begin position="39"/>
        <end position="245"/>
    </location>
</feature>
<dbReference type="PROSITE" id="PS51352">
    <property type="entry name" value="THIOREDOXIN_2"/>
    <property type="match status" value="3"/>
</dbReference>
<dbReference type="InterPro" id="IPR012336">
    <property type="entry name" value="Thioredoxin-like_fold"/>
</dbReference>
<evidence type="ECO:0000259" key="8">
    <source>
        <dbReference type="PROSITE" id="PS51352"/>
    </source>
</evidence>
<evidence type="ECO:0000256" key="6">
    <source>
        <dbReference type="SAM" id="MobiDB-lite"/>
    </source>
</evidence>
<sequence>MPRRAATSLVTPLALLVTLTASCTSGLTGSFMQPAEPSSQERAGAPTIAVEPSSDDTAGSLVEDEAPGPIPITREDPVRGRQDAPVTLVMFTDFECPFCKRMHRTVEQLCHLYGPEKLRVVWKNYPLAFHKNARPAAEAAMAVFTSRGPAAFWAFHDTLLAAEEPLTASLQEDAAHRAGLDRAGFNALLETGTARQQAARKVDADLELAQQLGVTATPASFINGVFLGGAQPLERFTEIIDAQLEAALRLRRAGVPASRVYGTLTQMNHTPRAKPQSVQAAEDSKRYRVPVGDSPVRGKATALITMVMFAEIQCPFCAKVEPTLDQLAAQYGDDLRIVWKHNPLPFHPRAEPAAQLALEARAQKGDAAFWSAIEQLFTNQRNLDDDTLAGIAKSLKLSVPATLRAIATHKHRNAIEADQELADDVDARGVPHFFINGRRLTGAQPLTSFQALIDEELALTKVLVAKGTPRDKLYEELQREAVEPTPPPKVSIAAPTARNPRRGAPQGKVVVQVFSDFQCPFCARVNPTLDALLKAYPNEVNIVWRNKTLPFHAEAQLAAEAAMEAFTQKGSTGFWRMHDLLFLSASPDNLDRPALQRHAAQVGLDMKKFNTALDSGIHRAAVEADNEVAEAAKLNGTPSFVINGYVVTGAQPLSTFKRVVKRALAEVK</sequence>
<dbReference type="InterPro" id="IPR036249">
    <property type="entry name" value="Thioredoxin-like_sf"/>
</dbReference>
<comment type="similarity">
    <text evidence="1">Belongs to the thioredoxin family. DsbA subfamily.</text>
</comment>
<dbReference type="PANTHER" id="PTHR13887">
    <property type="entry name" value="GLUTATHIONE S-TRANSFERASE KAPPA"/>
    <property type="match status" value="1"/>
</dbReference>
<keyword evidence="3" id="KW-0560">Oxidoreductase</keyword>
<reference evidence="9 10" key="1">
    <citation type="submission" date="2015-07" db="EMBL/GenBank/DDBJ databases">
        <title>Genome analysis of myxobacterium Chondromyces crocatus Cm c5 reveals a high potential for natural compound synthesis and the genetic basis for the loss of fruiting body formation.</title>
        <authorList>
            <person name="Zaburannyi N."/>
            <person name="Bunk B."/>
            <person name="Maier J."/>
            <person name="Overmann J."/>
            <person name="Mueller R."/>
        </authorList>
    </citation>
    <scope>NUCLEOTIDE SEQUENCE [LARGE SCALE GENOMIC DNA]</scope>
    <source>
        <strain evidence="9 10">Cm c5</strain>
    </source>
</reference>
<evidence type="ECO:0000256" key="2">
    <source>
        <dbReference type="ARBA" id="ARBA00022729"/>
    </source>
</evidence>
<dbReference type="GO" id="GO:0016491">
    <property type="term" value="F:oxidoreductase activity"/>
    <property type="evidence" value="ECO:0007669"/>
    <property type="project" value="UniProtKB-KW"/>
</dbReference>
<dbReference type="AlphaFoldDB" id="A0A0K1E6W2"/>
<evidence type="ECO:0000256" key="1">
    <source>
        <dbReference type="ARBA" id="ARBA00005791"/>
    </source>
</evidence>
<keyword evidence="2 7" id="KW-0732">Signal</keyword>
<accession>A0A0K1E6W2</accession>
<evidence type="ECO:0000256" key="4">
    <source>
        <dbReference type="ARBA" id="ARBA00023157"/>
    </source>
</evidence>
<keyword evidence="4" id="KW-1015">Disulfide bond</keyword>
<dbReference type="EMBL" id="CP012159">
    <property type="protein sequence ID" value="AKT36318.1"/>
    <property type="molecule type" value="Genomic_DNA"/>
</dbReference>
<evidence type="ECO:0000313" key="9">
    <source>
        <dbReference type="EMBL" id="AKT36318.1"/>
    </source>
</evidence>
<keyword evidence="10" id="KW-1185">Reference proteome</keyword>
<organism evidence="9 10">
    <name type="scientific">Chondromyces crocatus</name>
    <dbReference type="NCBI Taxonomy" id="52"/>
    <lineage>
        <taxon>Bacteria</taxon>
        <taxon>Pseudomonadati</taxon>
        <taxon>Myxococcota</taxon>
        <taxon>Polyangia</taxon>
        <taxon>Polyangiales</taxon>
        <taxon>Polyangiaceae</taxon>
        <taxon>Chondromyces</taxon>
    </lineage>
</organism>
<evidence type="ECO:0000313" key="10">
    <source>
        <dbReference type="Proteomes" id="UP000067626"/>
    </source>
</evidence>
<feature type="region of interest" description="Disordered" evidence="6">
    <location>
        <begin position="30"/>
        <end position="79"/>
    </location>
</feature>
<dbReference type="OrthoDB" id="9784686at2"/>
<dbReference type="RefSeq" id="WP_050428850.1">
    <property type="nucleotide sequence ID" value="NZ_CP012159.1"/>
</dbReference>